<dbReference type="PROSITE" id="PS50928">
    <property type="entry name" value="ABC_TM1"/>
    <property type="match status" value="2"/>
</dbReference>
<feature type="domain" description="ABC transmembrane type-1" evidence="9">
    <location>
        <begin position="322"/>
        <end position="508"/>
    </location>
</feature>
<reference evidence="11" key="1">
    <citation type="submission" date="2020-07" db="EMBL/GenBank/DDBJ databases">
        <title>Metabolic diversity and evolutionary history of the archaeal phylum ###Micrarchaeota### uncovered from a freshwater lake metagenome.</title>
        <authorList>
            <person name="Kadnikov V.V."/>
            <person name="Savvichev A.S."/>
            <person name="Mardanov A.V."/>
            <person name="Beletsky A.V."/>
            <person name="Chupakov A.V."/>
            <person name="Kokryatskaya N.M."/>
            <person name="Pimenov N.V."/>
            <person name="Ravin N.V."/>
        </authorList>
    </citation>
    <scope>NUCLEOTIDE SEQUENCE [LARGE SCALE GENOMIC DNA]</scope>
</reference>
<dbReference type="Pfam" id="PF00528">
    <property type="entry name" value="BPD_transp_1"/>
    <property type="match status" value="2"/>
</dbReference>
<feature type="transmembrane region" description="Helical" evidence="8">
    <location>
        <begin position="317"/>
        <end position="348"/>
    </location>
</feature>
<protein>
    <submittedName>
        <fullName evidence="10">ABC-type iron transport system, permease component</fullName>
    </submittedName>
</protein>
<evidence type="ECO:0000313" key="11">
    <source>
        <dbReference type="Proteomes" id="UP000510821"/>
    </source>
</evidence>
<evidence type="ECO:0000256" key="5">
    <source>
        <dbReference type="ARBA" id="ARBA00022692"/>
    </source>
</evidence>
<dbReference type="PANTHER" id="PTHR43357">
    <property type="entry name" value="INNER MEMBRANE ABC TRANSPORTER PERMEASE PROTEIN YDCV"/>
    <property type="match status" value="1"/>
</dbReference>
<feature type="transmembrane region" description="Helical" evidence="8">
    <location>
        <begin position="210"/>
        <end position="229"/>
    </location>
</feature>
<sequence>MGGADRFASGKSVEIVFYSVVILFFLLLVFAPILYIVLRGCPDSNAMCFPSLYITKEMSDALINSFSIAFIAVVLDIIFGIPIAWVIARYKTKLKVYLDFLVDMPLIMPTAALGFSVALFWGGEGIGLLSKGFWMIVAVHVAFTYPYIVRTLSAAIEEVDITYEMASRTLGSSPLTAFRTITLPLFKSGLLIAALLAFTRSLSETGATMMAVGTGQFFAATAPAQTLLYKNNGDMTSAISLSIILIAASTILLTLVRYLANRFGIPIVKVYPSFEKSLNNLKLEKNVLAFAFFIAIILLPSFYLLEFVSYSRGELGGIINSIGISFLIAFAATVANLIFGVGMALLIGRNKYGAGPFFEFLTDMVMVMPTVALGLSLGMFWNLFQLDELFVLAMVHVSFSYPYIVKPVAASIRELDKDLEDAARVLGATPFKVFTTITLPLIMPSILAGAVMAFMRSLSETGATLTVSKTFKTIPVLIVEFVKASKYGDAAFASALLLGVSFIAAYLLRRK</sequence>
<proteinExistence type="inferred from homology"/>
<keyword evidence="3" id="KW-1003">Cell membrane</keyword>
<feature type="transmembrane region" description="Helical" evidence="8">
    <location>
        <begin position="286"/>
        <end position="305"/>
    </location>
</feature>
<feature type="transmembrane region" description="Helical" evidence="8">
    <location>
        <begin position="66"/>
        <end position="88"/>
    </location>
</feature>
<dbReference type="Proteomes" id="UP000510821">
    <property type="component" value="Chromosome"/>
</dbReference>
<dbReference type="InterPro" id="IPR000515">
    <property type="entry name" value="MetI-like"/>
</dbReference>
<evidence type="ECO:0000256" key="7">
    <source>
        <dbReference type="ARBA" id="ARBA00023136"/>
    </source>
</evidence>
<feature type="transmembrane region" description="Helical" evidence="8">
    <location>
        <begin position="176"/>
        <end position="198"/>
    </location>
</feature>
<organism evidence="10 11">
    <name type="scientific">Fermentimicrarchaeum limneticum</name>
    <dbReference type="NCBI Taxonomy" id="2795018"/>
    <lineage>
        <taxon>Archaea</taxon>
        <taxon>Candidatus Micrarchaeota</taxon>
        <taxon>Candidatus Fermentimicrarchaeales</taxon>
        <taxon>Candidatus Fermentimicrarchaeaceae</taxon>
        <taxon>Candidatus Fermentimicrarchaeum</taxon>
    </lineage>
</organism>
<keyword evidence="5 8" id="KW-0812">Transmembrane</keyword>
<evidence type="ECO:0000256" key="4">
    <source>
        <dbReference type="ARBA" id="ARBA00022519"/>
    </source>
</evidence>
<dbReference type="CDD" id="cd06261">
    <property type="entry name" value="TM_PBP2"/>
    <property type="match status" value="2"/>
</dbReference>
<name>A0A7D5XMB5_FERL1</name>
<dbReference type="SUPFAM" id="SSF161098">
    <property type="entry name" value="MetI-like"/>
    <property type="match status" value="2"/>
</dbReference>
<dbReference type="PANTHER" id="PTHR43357:SF4">
    <property type="entry name" value="INNER MEMBRANE ABC TRANSPORTER PERMEASE PROTEIN YDCV"/>
    <property type="match status" value="1"/>
</dbReference>
<feature type="domain" description="ABC transmembrane type-1" evidence="9">
    <location>
        <begin position="62"/>
        <end position="256"/>
    </location>
</feature>
<keyword evidence="6 8" id="KW-1133">Transmembrane helix</keyword>
<dbReference type="KEGG" id="flt:Sv326_1291"/>
<feature type="transmembrane region" description="Helical" evidence="8">
    <location>
        <begin position="433"/>
        <end position="455"/>
    </location>
</feature>
<feature type="transmembrane region" description="Helical" evidence="8">
    <location>
        <begin position="15"/>
        <end position="38"/>
    </location>
</feature>
<evidence type="ECO:0000259" key="9">
    <source>
        <dbReference type="PROSITE" id="PS50928"/>
    </source>
</evidence>
<keyword evidence="4" id="KW-0997">Cell inner membrane</keyword>
<dbReference type="EMBL" id="CP058998">
    <property type="protein sequence ID" value="QLJ53466.1"/>
    <property type="molecule type" value="Genomic_DNA"/>
</dbReference>
<gene>
    <name evidence="10" type="ORF">Sv326_1291</name>
</gene>
<dbReference type="Gene3D" id="1.10.3720.10">
    <property type="entry name" value="MetI-like"/>
    <property type="match status" value="2"/>
</dbReference>
<feature type="transmembrane region" description="Helical" evidence="8">
    <location>
        <begin position="360"/>
        <end position="384"/>
    </location>
</feature>
<keyword evidence="2 8" id="KW-0813">Transport</keyword>
<accession>A0A7D5XMB5</accession>
<evidence type="ECO:0000256" key="2">
    <source>
        <dbReference type="ARBA" id="ARBA00022448"/>
    </source>
</evidence>
<evidence type="ECO:0000256" key="6">
    <source>
        <dbReference type="ARBA" id="ARBA00022989"/>
    </source>
</evidence>
<evidence type="ECO:0000313" key="10">
    <source>
        <dbReference type="EMBL" id="QLJ53466.1"/>
    </source>
</evidence>
<feature type="transmembrane region" description="Helical" evidence="8">
    <location>
        <begin position="490"/>
        <end position="508"/>
    </location>
</feature>
<evidence type="ECO:0000256" key="1">
    <source>
        <dbReference type="ARBA" id="ARBA00004429"/>
    </source>
</evidence>
<comment type="subcellular location">
    <subcellularLocation>
        <location evidence="1">Cell inner membrane</location>
        <topology evidence="1">Multi-pass membrane protein</topology>
    </subcellularLocation>
    <subcellularLocation>
        <location evidence="8">Cell membrane</location>
        <topology evidence="8">Multi-pass membrane protein</topology>
    </subcellularLocation>
</comment>
<feature type="transmembrane region" description="Helical" evidence="8">
    <location>
        <begin position="235"/>
        <end position="260"/>
    </location>
</feature>
<feature type="transmembrane region" description="Helical" evidence="8">
    <location>
        <begin position="133"/>
        <end position="156"/>
    </location>
</feature>
<keyword evidence="7 8" id="KW-0472">Membrane</keyword>
<dbReference type="GO" id="GO:0005886">
    <property type="term" value="C:plasma membrane"/>
    <property type="evidence" value="ECO:0007669"/>
    <property type="project" value="UniProtKB-SubCell"/>
</dbReference>
<dbReference type="AlphaFoldDB" id="A0A7D5XMB5"/>
<feature type="transmembrane region" description="Helical" evidence="8">
    <location>
        <begin position="100"/>
        <end position="121"/>
    </location>
</feature>
<dbReference type="GO" id="GO:0055085">
    <property type="term" value="P:transmembrane transport"/>
    <property type="evidence" value="ECO:0007669"/>
    <property type="project" value="InterPro"/>
</dbReference>
<dbReference type="InterPro" id="IPR035906">
    <property type="entry name" value="MetI-like_sf"/>
</dbReference>
<comment type="similarity">
    <text evidence="8">Belongs to the binding-protein-dependent transport system permease family.</text>
</comment>
<evidence type="ECO:0000256" key="8">
    <source>
        <dbReference type="RuleBase" id="RU363032"/>
    </source>
</evidence>
<evidence type="ECO:0000256" key="3">
    <source>
        <dbReference type="ARBA" id="ARBA00022475"/>
    </source>
</evidence>